<dbReference type="InterPro" id="IPR005560">
    <property type="entry name" value="Csp_YhjQ"/>
</dbReference>
<proteinExistence type="predicted"/>
<organism evidence="1 2">
    <name type="scientific">Lentibacillus cibarius</name>
    <dbReference type="NCBI Taxonomy" id="2583219"/>
    <lineage>
        <taxon>Bacteria</taxon>
        <taxon>Bacillati</taxon>
        <taxon>Bacillota</taxon>
        <taxon>Bacilli</taxon>
        <taxon>Bacillales</taxon>
        <taxon>Bacillaceae</taxon>
        <taxon>Lentibacillus</taxon>
    </lineage>
</organism>
<dbReference type="PANTHER" id="PTHR37310">
    <property type="entry name" value="CYTOPLASMIC PROTEIN-RELATED"/>
    <property type="match status" value="1"/>
</dbReference>
<evidence type="ECO:0000313" key="1">
    <source>
        <dbReference type="EMBL" id="TMN22842.1"/>
    </source>
</evidence>
<reference evidence="1 2" key="1">
    <citation type="submission" date="2019-05" db="EMBL/GenBank/DDBJ databases">
        <title>Genomic analysis of Lentibacillus sp. NKC220-2.</title>
        <authorList>
            <person name="Oh Y.J."/>
        </authorList>
    </citation>
    <scope>NUCLEOTIDE SEQUENCE [LARGE SCALE GENOMIC DNA]</scope>
    <source>
        <strain evidence="1 2">NKC220-2</strain>
    </source>
</reference>
<name>A0A5S3QLN2_9BACI</name>
<dbReference type="OrthoDB" id="5396211at2"/>
<comment type="caution">
    <text evidence="1">The sequence shown here is derived from an EMBL/GenBank/DDBJ whole genome shotgun (WGS) entry which is preliminary data.</text>
</comment>
<gene>
    <name evidence="1" type="ORF">FFL34_12590</name>
</gene>
<dbReference type="Gene3D" id="1.20.1270.360">
    <property type="match status" value="1"/>
</dbReference>
<dbReference type="EMBL" id="VCIA01000001">
    <property type="protein sequence ID" value="TMN22842.1"/>
    <property type="molecule type" value="Genomic_DNA"/>
</dbReference>
<dbReference type="Proteomes" id="UP000306980">
    <property type="component" value="Unassembled WGS sequence"/>
</dbReference>
<protein>
    <submittedName>
        <fullName evidence="1">Four-helix bundle copper-binding protein</fullName>
    </submittedName>
</protein>
<dbReference type="CDD" id="cd08026">
    <property type="entry name" value="DUF326"/>
    <property type="match status" value="1"/>
</dbReference>
<evidence type="ECO:0000313" key="2">
    <source>
        <dbReference type="Proteomes" id="UP000306980"/>
    </source>
</evidence>
<dbReference type="InterPro" id="IPR044543">
    <property type="entry name" value="YHJQ-like"/>
</dbReference>
<dbReference type="PANTHER" id="PTHR37310:SF1">
    <property type="entry name" value="CYTOPLASMIC PROTEIN"/>
    <property type="match status" value="1"/>
</dbReference>
<accession>A0A5S3QLN2</accession>
<dbReference type="AlphaFoldDB" id="A0A5S3QLN2"/>
<dbReference type="RefSeq" id="WP_138603740.1">
    <property type="nucleotide sequence ID" value="NZ_VCIA01000001.1"/>
</dbReference>
<sequence length="120" mass="13587">MHYAMAHHNQNNMDQQQMVNIIQDCEATCEYTKYCILEMDGSNHRKEQLRLLEDCADICTLTAKCIARCSNFSKSIASLCAQICDTCGNHCLQHPDELSQHCGRVCLQCAQACRYFAMSA</sequence>
<dbReference type="Pfam" id="PF03860">
    <property type="entry name" value="Csp"/>
    <property type="match status" value="1"/>
</dbReference>